<dbReference type="InterPro" id="IPR009057">
    <property type="entry name" value="Homeodomain-like_sf"/>
</dbReference>
<dbReference type="EMBL" id="CP089982">
    <property type="protein sequence ID" value="WXA91094.1"/>
    <property type="molecule type" value="Genomic_DNA"/>
</dbReference>
<organism evidence="4 5">
    <name type="scientific">Pendulispora brunnea</name>
    <dbReference type="NCBI Taxonomy" id="2905690"/>
    <lineage>
        <taxon>Bacteria</taxon>
        <taxon>Pseudomonadati</taxon>
        <taxon>Myxococcota</taxon>
        <taxon>Myxococcia</taxon>
        <taxon>Myxococcales</taxon>
        <taxon>Sorangiineae</taxon>
        <taxon>Pendulisporaceae</taxon>
        <taxon>Pendulispora</taxon>
    </lineage>
</organism>
<dbReference type="PANTHER" id="PTHR30055">
    <property type="entry name" value="HTH-TYPE TRANSCRIPTIONAL REGULATOR RUTR"/>
    <property type="match status" value="1"/>
</dbReference>
<feature type="DNA-binding region" description="H-T-H motif" evidence="2">
    <location>
        <begin position="31"/>
        <end position="50"/>
    </location>
</feature>
<dbReference type="SUPFAM" id="SSF46689">
    <property type="entry name" value="Homeodomain-like"/>
    <property type="match status" value="1"/>
</dbReference>
<evidence type="ECO:0000259" key="3">
    <source>
        <dbReference type="PROSITE" id="PS50977"/>
    </source>
</evidence>
<dbReference type="PROSITE" id="PS50977">
    <property type="entry name" value="HTH_TETR_2"/>
    <property type="match status" value="1"/>
</dbReference>
<dbReference type="RefSeq" id="WP_394841715.1">
    <property type="nucleotide sequence ID" value="NZ_CP089982.1"/>
</dbReference>
<keyword evidence="5" id="KW-1185">Reference proteome</keyword>
<name>A0ABZ2JX94_9BACT</name>
<dbReference type="Proteomes" id="UP001379533">
    <property type="component" value="Chromosome"/>
</dbReference>
<dbReference type="PRINTS" id="PR00455">
    <property type="entry name" value="HTHTETR"/>
</dbReference>
<sequence length="188" mass="20850">MQQRLPKAQRREQLLETAMTIVREEGTDALTLGYLAERAGISKPIAYTHFTTRSGLLIALAKQIDDRALVTFQEACRAPKKLKELARVAAASYMHCYTTLGPEWHAIWAALKGDAETDGFQQELVDRYANVIFETFGPFSELPKDELHLRSVGIVGAAEGISREMLSHRISEATASATLASLFVKWLG</sequence>
<evidence type="ECO:0000313" key="5">
    <source>
        <dbReference type="Proteomes" id="UP001379533"/>
    </source>
</evidence>
<dbReference type="Pfam" id="PF00440">
    <property type="entry name" value="TetR_N"/>
    <property type="match status" value="1"/>
</dbReference>
<dbReference type="Gene3D" id="1.10.357.10">
    <property type="entry name" value="Tetracycline Repressor, domain 2"/>
    <property type="match status" value="1"/>
</dbReference>
<gene>
    <name evidence="4" type="ORF">LZC95_32150</name>
</gene>
<reference evidence="4 5" key="1">
    <citation type="submission" date="2021-12" db="EMBL/GenBank/DDBJ databases">
        <title>Discovery of the Pendulisporaceae a myxobacterial family with distinct sporulation behavior and unique specialized metabolism.</title>
        <authorList>
            <person name="Garcia R."/>
            <person name="Popoff A."/>
            <person name="Bader C.D."/>
            <person name="Loehr J."/>
            <person name="Walesch S."/>
            <person name="Walt C."/>
            <person name="Boldt J."/>
            <person name="Bunk B."/>
            <person name="Haeckl F.J.F.P.J."/>
            <person name="Gunesch A.P."/>
            <person name="Birkelbach J."/>
            <person name="Nuebel U."/>
            <person name="Pietschmann T."/>
            <person name="Bach T."/>
            <person name="Mueller R."/>
        </authorList>
    </citation>
    <scope>NUCLEOTIDE SEQUENCE [LARGE SCALE GENOMIC DNA]</scope>
    <source>
        <strain evidence="4 5">MSr12523</strain>
    </source>
</reference>
<dbReference type="InterPro" id="IPR050109">
    <property type="entry name" value="HTH-type_TetR-like_transc_reg"/>
</dbReference>
<protein>
    <submittedName>
        <fullName evidence="4">TetR/AcrR family transcriptional regulator</fullName>
    </submittedName>
</protein>
<dbReference type="InterPro" id="IPR001647">
    <property type="entry name" value="HTH_TetR"/>
</dbReference>
<accession>A0ABZ2JX94</accession>
<evidence type="ECO:0000313" key="4">
    <source>
        <dbReference type="EMBL" id="WXA91094.1"/>
    </source>
</evidence>
<dbReference type="PANTHER" id="PTHR30055:SF223">
    <property type="entry name" value="HTH-TYPE TRANSCRIPTIONAL REGULATOR UIDR"/>
    <property type="match status" value="1"/>
</dbReference>
<proteinExistence type="predicted"/>
<evidence type="ECO:0000256" key="2">
    <source>
        <dbReference type="PROSITE-ProRule" id="PRU00335"/>
    </source>
</evidence>
<feature type="domain" description="HTH tetR-type" evidence="3">
    <location>
        <begin position="8"/>
        <end position="68"/>
    </location>
</feature>
<keyword evidence="1 2" id="KW-0238">DNA-binding</keyword>
<evidence type="ECO:0000256" key="1">
    <source>
        <dbReference type="ARBA" id="ARBA00023125"/>
    </source>
</evidence>